<organism evidence="5">
    <name type="scientific">Streptomyces cyaneogriseus subsp. noncyanogenus</name>
    <dbReference type="NCBI Taxonomy" id="477245"/>
    <lineage>
        <taxon>Bacteria</taxon>
        <taxon>Bacillati</taxon>
        <taxon>Actinomycetota</taxon>
        <taxon>Actinomycetes</taxon>
        <taxon>Kitasatosporales</taxon>
        <taxon>Streptomycetaceae</taxon>
        <taxon>Streptomyces</taxon>
    </lineage>
</organism>
<reference evidence="5" key="1">
    <citation type="submission" date="2007-10" db="EMBL/GenBank/DDBJ databases">
        <title>Comparative analysis of biosynthetic gene clusters for anthelmintic macrocyclic lactones, nemadectin (LL-F28249) and avermectin.</title>
        <authorList>
            <person name="Ikeda H."/>
        </authorList>
    </citation>
    <scope>NUCLEOTIDE SEQUENCE</scope>
    <source>
        <strain evidence="5">NRRL 15773</strain>
    </source>
</reference>
<dbReference type="InterPro" id="IPR057326">
    <property type="entry name" value="KR_dom"/>
</dbReference>
<sequence length="254" mass="26612">MDRYAKRFEDRLVLVTGAGSGIGRATACRFGAAGARLVCVDRDGPGAEATAELARARGARAACAEVADVSDEVAMERLAARVTAAHGVLDVLVNNAGIGMSGRFLDTSAEDWRRTLGVNLWGVIHGCRLLGRGMAERRQGGHIVTVASAAAFQPTRVVPVYATSKAAALMLSECLRAELAEFGIGVSVVCPGLVRTPFASAMYFAGASPDEHTRLRESSARRFAGRGCPPEKVADAVLRAIMRTALPTVTGSTP</sequence>
<dbReference type="SUPFAM" id="SSF51735">
    <property type="entry name" value="NAD(P)-binding Rossmann-fold domains"/>
    <property type="match status" value="1"/>
</dbReference>
<dbReference type="PANTHER" id="PTHR43391:SF12">
    <property type="entry name" value="OXIDOREDUCTASE EPHD-RELATED"/>
    <property type="match status" value="1"/>
</dbReference>
<dbReference type="SMART" id="SM00822">
    <property type="entry name" value="PKS_KR"/>
    <property type="match status" value="1"/>
</dbReference>
<evidence type="ECO:0000256" key="2">
    <source>
        <dbReference type="ARBA" id="ARBA00023002"/>
    </source>
</evidence>
<evidence type="ECO:0000256" key="3">
    <source>
        <dbReference type="RuleBase" id="RU000363"/>
    </source>
</evidence>
<keyword evidence="2" id="KW-0560">Oxidoreductase</keyword>
<dbReference type="PANTHER" id="PTHR43391">
    <property type="entry name" value="RETINOL DEHYDROGENASE-RELATED"/>
    <property type="match status" value="1"/>
</dbReference>
<dbReference type="InterPro" id="IPR036291">
    <property type="entry name" value="NAD(P)-bd_dom_sf"/>
</dbReference>
<feature type="domain" description="Ketoreductase" evidence="4">
    <location>
        <begin position="11"/>
        <end position="197"/>
    </location>
</feature>
<dbReference type="InterPro" id="IPR002347">
    <property type="entry name" value="SDR_fam"/>
</dbReference>
<evidence type="ECO:0000256" key="1">
    <source>
        <dbReference type="ARBA" id="ARBA00006484"/>
    </source>
</evidence>
<dbReference type="CDD" id="cd05233">
    <property type="entry name" value="SDR_c"/>
    <property type="match status" value="1"/>
</dbReference>
<dbReference type="AlphaFoldDB" id="A8J708"/>
<protein>
    <submittedName>
        <fullName evidence="5">Putative oxidoreductase</fullName>
    </submittedName>
</protein>
<dbReference type="InterPro" id="IPR020904">
    <property type="entry name" value="Sc_DH/Rdtase_CS"/>
</dbReference>
<dbReference type="FunFam" id="3.40.50.720:FF:000084">
    <property type="entry name" value="Short-chain dehydrogenase reductase"/>
    <property type="match status" value="1"/>
</dbReference>
<dbReference type="Gene3D" id="3.40.50.720">
    <property type="entry name" value="NAD(P)-binding Rossmann-like Domain"/>
    <property type="match status" value="1"/>
</dbReference>
<dbReference type="EMBL" id="AB363939">
    <property type="protein sequence ID" value="BAF85845.1"/>
    <property type="molecule type" value="Genomic_DNA"/>
</dbReference>
<comment type="similarity">
    <text evidence="1 3">Belongs to the short-chain dehydrogenases/reductases (SDR) family.</text>
</comment>
<proteinExistence type="inferred from homology"/>
<evidence type="ECO:0000259" key="4">
    <source>
        <dbReference type="SMART" id="SM00822"/>
    </source>
</evidence>
<dbReference type="Pfam" id="PF00106">
    <property type="entry name" value="adh_short"/>
    <property type="match status" value="1"/>
</dbReference>
<name>A8J708_9ACTN</name>
<dbReference type="PRINTS" id="PR00081">
    <property type="entry name" value="GDHRDH"/>
</dbReference>
<accession>A8J708</accession>
<dbReference type="PRINTS" id="PR00080">
    <property type="entry name" value="SDRFAMILY"/>
</dbReference>
<dbReference type="PROSITE" id="PS00061">
    <property type="entry name" value="ADH_SHORT"/>
    <property type="match status" value="1"/>
</dbReference>
<dbReference type="GO" id="GO:0016491">
    <property type="term" value="F:oxidoreductase activity"/>
    <property type="evidence" value="ECO:0007669"/>
    <property type="project" value="UniProtKB-KW"/>
</dbReference>
<evidence type="ECO:0000313" key="5">
    <source>
        <dbReference type="EMBL" id="BAF85845.1"/>
    </source>
</evidence>